<evidence type="ECO:0000313" key="2">
    <source>
        <dbReference type="Proteomes" id="UP001321479"/>
    </source>
</evidence>
<evidence type="ECO:0000313" key="1">
    <source>
        <dbReference type="EMBL" id="BCS83493.1"/>
    </source>
</evidence>
<name>A0ABM7NTJ6_9VIRU</name>
<dbReference type="RefSeq" id="YP_010842101.1">
    <property type="nucleotide sequence ID" value="NC_079139.1"/>
</dbReference>
<sequence>MFNNEFDTVLTVPVSYMFPCKNFFIKFSCTKKNRPFNKIILKNNTEIKFPKKLILMTREDESKIYKHNHHINVYIGKIKIGYMVRKKRSLYSNFENSILNHHWCGFVHIPKIDSVEKNRKFFDEIWNLCGQPSDYGDKFPDITYADHEKNIIGWDYDYPSQSIPYVNLVNVIQEILTVYQFINKFFDENNV</sequence>
<proteinExistence type="predicted"/>
<keyword evidence="2" id="KW-1185">Reference proteome</keyword>
<organism evidence="1 2">
    <name type="scientific">Cotonvirus japonicus</name>
    <dbReference type="NCBI Taxonomy" id="2811091"/>
    <lineage>
        <taxon>Viruses</taxon>
        <taxon>Varidnaviria</taxon>
        <taxon>Bamfordvirae</taxon>
        <taxon>Nucleocytoviricota</taxon>
        <taxon>Megaviricetes</taxon>
        <taxon>Imitervirales</taxon>
        <taxon>Mimiviridae</taxon>
        <taxon>Megamimivirinae</taxon>
        <taxon>Cotonvirus</taxon>
        <taxon>Cotonvirus japonicum</taxon>
    </lineage>
</organism>
<accession>A0ABM7NTJ6</accession>
<reference evidence="1 2" key="1">
    <citation type="submission" date="2021-02" db="EMBL/GenBank/DDBJ databases">
        <title>Cotonvirus japonicus, which uses Golgi apparatus of host cells for its virion factory, phylogenetically links tailed tupanvirus and icosahedral mimivirus.</title>
        <authorList>
            <person name="Takahashi H."/>
            <person name="Fukaya S."/>
            <person name="Song C."/>
            <person name="Murata K."/>
            <person name="Takemura M."/>
        </authorList>
    </citation>
    <scope>NUCLEOTIDE SEQUENCE [LARGE SCALE GENOMIC DNA]</scope>
</reference>
<dbReference type="GeneID" id="80558698"/>
<dbReference type="Proteomes" id="UP001321479">
    <property type="component" value="Segment"/>
</dbReference>
<dbReference type="EMBL" id="AP024483">
    <property type="protein sequence ID" value="BCS83493.1"/>
    <property type="molecule type" value="Genomic_DNA"/>
</dbReference>
<protein>
    <submittedName>
        <fullName evidence="1">Uncharacterized protein</fullName>
    </submittedName>
</protein>